<dbReference type="PROSITE" id="PS00086">
    <property type="entry name" value="CYTOCHROME_P450"/>
    <property type="match status" value="1"/>
</dbReference>
<dbReference type="STRING" id="158441.A0A226E0P8"/>
<keyword evidence="8" id="KW-0492">Microsome</keyword>
<name>A0A226E0P8_FOLCA</name>
<dbReference type="SUPFAM" id="SSF48264">
    <property type="entry name" value="Cytochrome P450"/>
    <property type="match status" value="1"/>
</dbReference>
<accession>A0A226E0P8</accession>
<keyword evidence="7" id="KW-0256">Endoplasmic reticulum</keyword>
<keyword evidence="10 13" id="KW-0408">Iron</keyword>
<dbReference type="AlphaFoldDB" id="A0A226E0P8"/>
<dbReference type="Pfam" id="PF00067">
    <property type="entry name" value="p450"/>
    <property type="match status" value="1"/>
</dbReference>
<evidence type="ECO:0000313" key="16">
    <source>
        <dbReference type="EMBL" id="OXA51325.1"/>
    </source>
</evidence>
<evidence type="ECO:0000256" key="12">
    <source>
        <dbReference type="ARBA" id="ARBA00023136"/>
    </source>
</evidence>
<dbReference type="InterPro" id="IPR036396">
    <property type="entry name" value="Cyt_P450_sf"/>
</dbReference>
<keyword evidence="11 14" id="KW-0503">Monooxygenase</keyword>
<evidence type="ECO:0000256" key="15">
    <source>
        <dbReference type="SAM" id="Phobius"/>
    </source>
</evidence>
<evidence type="ECO:0000256" key="10">
    <source>
        <dbReference type="ARBA" id="ARBA00023004"/>
    </source>
</evidence>
<reference evidence="16 17" key="1">
    <citation type="submission" date="2015-12" db="EMBL/GenBank/DDBJ databases">
        <title>The genome of Folsomia candida.</title>
        <authorList>
            <person name="Faddeeva A."/>
            <person name="Derks M.F."/>
            <person name="Anvar Y."/>
            <person name="Smit S."/>
            <person name="Van Straalen N."/>
            <person name="Roelofs D."/>
        </authorList>
    </citation>
    <scope>NUCLEOTIDE SEQUENCE [LARGE SCALE GENOMIC DNA]</scope>
    <source>
        <strain evidence="16 17">VU population</strain>
        <tissue evidence="16">Whole body</tissue>
    </source>
</reference>
<keyword evidence="12 15" id="KW-0472">Membrane</keyword>
<evidence type="ECO:0000256" key="3">
    <source>
        <dbReference type="ARBA" id="ARBA00004406"/>
    </source>
</evidence>
<dbReference type="GO" id="GO:0020037">
    <property type="term" value="F:heme binding"/>
    <property type="evidence" value="ECO:0007669"/>
    <property type="project" value="InterPro"/>
</dbReference>
<gene>
    <name evidence="16" type="ORF">Fcan01_14572</name>
</gene>
<sequence>MWVELVILIFTLISLGFLYFHLAQRRHAAFWSSKNIPFVQKGTTWSELLTWKKTMFDQNYYAELKKIGAKFGGVYEQGSHALFVNDPDLLRAVFVKDFDHFEDRRDVKTTDPMMSKMLVALHGQEWKAMRSFLSPTFTSGKLRRMFAQFNSSGKRLETHVGNIPVNPETGCHVVTIPELARRFTVDVIGATVFGIETGALSEPDPIFYRLATRAVKPSKFLIMKFLVFIFAPKIATLLKIKAFDAEVINYFKGILSTALKQREASKEKRDDFLQLMVEARHEGKGEKSENGDKTAMSMSDDSIMAQCFLFFFAGFDTVANLVSLSCYVLAVNPELQEKVRENVEAAVESTGGEVTYDSASKMDYLDMFIAETQRMYQSQPRLERKCTKAWKVPGSDFVVPSGMIVMTDPEAFHFDPAYYPNPEQFDVERFSPENKAKRNPYVYLPFGLGPRNCIGMRFGLIEAKVAIAHLVKTFEILPTPKTPIPIKMDRVFSVSKAPADLEICLKFRSKQE</sequence>
<evidence type="ECO:0000256" key="13">
    <source>
        <dbReference type="PIRSR" id="PIRSR602401-1"/>
    </source>
</evidence>
<dbReference type="GO" id="GO:0004497">
    <property type="term" value="F:monooxygenase activity"/>
    <property type="evidence" value="ECO:0007669"/>
    <property type="project" value="UniProtKB-KW"/>
</dbReference>
<evidence type="ECO:0000313" key="17">
    <source>
        <dbReference type="Proteomes" id="UP000198287"/>
    </source>
</evidence>
<comment type="cofactor">
    <cofactor evidence="1 13">
        <name>heme</name>
        <dbReference type="ChEBI" id="CHEBI:30413"/>
    </cofactor>
</comment>
<dbReference type="OMA" id="GISEMGH"/>
<keyword evidence="6 13" id="KW-0479">Metal-binding</keyword>
<dbReference type="FunFam" id="1.10.630.10:FF:000042">
    <property type="entry name" value="Cytochrome P450"/>
    <property type="match status" value="1"/>
</dbReference>
<dbReference type="GO" id="GO:0005789">
    <property type="term" value="C:endoplasmic reticulum membrane"/>
    <property type="evidence" value="ECO:0007669"/>
    <property type="project" value="UniProtKB-SubCell"/>
</dbReference>
<dbReference type="GO" id="GO:0005506">
    <property type="term" value="F:iron ion binding"/>
    <property type="evidence" value="ECO:0007669"/>
    <property type="project" value="InterPro"/>
</dbReference>
<dbReference type="InterPro" id="IPR001128">
    <property type="entry name" value="Cyt_P450"/>
</dbReference>
<evidence type="ECO:0000256" key="2">
    <source>
        <dbReference type="ARBA" id="ARBA00004174"/>
    </source>
</evidence>
<evidence type="ECO:0000256" key="11">
    <source>
        <dbReference type="ARBA" id="ARBA00023033"/>
    </source>
</evidence>
<protein>
    <submittedName>
        <fullName evidence="16">Cytochrome P450 9e2</fullName>
    </submittedName>
</protein>
<dbReference type="InterPro" id="IPR050476">
    <property type="entry name" value="Insect_CytP450_Detox"/>
</dbReference>
<evidence type="ECO:0000256" key="9">
    <source>
        <dbReference type="ARBA" id="ARBA00023002"/>
    </source>
</evidence>
<organism evidence="16 17">
    <name type="scientific">Folsomia candida</name>
    <name type="common">Springtail</name>
    <dbReference type="NCBI Taxonomy" id="158441"/>
    <lineage>
        <taxon>Eukaryota</taxon>
        <taxon>Metazoa</taxon>
        <taxon>Ecdysozoa</taxon>
        <taxon>Arthropoda</taxon>
        <taxon>Hexapoda</taxon>
        <taxon>Collembola</taxon>
        <taxon>Entomobryomorpha</taxon>
        <taxon>Isotomoidea</taxon>
        <taxon>Isotomidae</taxon>
        <taxon>Proisotominae</taxon>
        <taxon>Folsomia</taxon>
    </lineage>
</organism>
<evidence type="ECO:0000256" key="8">
    <source>
        <dbReference type="ARBA" id="ARBA00022848"/>
    </source>
</evidence>
<dbReference type="InterPro" id="IPR017972">
    <property type="entry name" value="Cyt_P450_CS"/>
</dbReference>
<keyword evidence="9 14" id="KW-0560">Oxidoreductase</keyword>
<keyword evidence="15" id="KW-1133">Transmembrane helix</keyword>
<keyword evidence="5 13" id="KW-0349">Heme</keyword>
<keyword evidence="17" id="KW-1185">Reference proteome</keyword>
<dbReference type="PANTHER" id="PTHR24292">
    <property type="entry name" value="CYTOCHROME P450"/>
    <property type="match status" value="1"/>
</dbReference>
<evidence type="ECO:0000256" key="6">
    <source>
        <dbReference type="ARBA" id="ARBA00022723"/>
    </source>
</evidence>
<comment type="similarity">
    <text evidence="4 14">Belongs to the cytochrome P450 family.</text>
</comment>
<dbReference type="PANTHER" id="PTHR24292:SF54">
    <property type="entry name" value="CYP9F3-RELATED"/>
    <property type="match status" value="1"/>
</dbReference>
<proteinExistence type="inferred from homology"/>
<evidence type="ECO:0000256" key="14">
    <source>
        <dbReference type="RuleBase" id="RU000461"/>
    </source>
</evidence>
<evidence type="ECO:0000256" key="7">
    <source>
        <dbReference type="ARBA" id="ARBA00022824"/>
    </source>
</evidence>
<dbReference type="CDD" id="cd11056">
    <property type="entry name" value="CYP6-like"/>
    <property type="match status" value="1"/>
</dbReference>
<comment type="subcellular location">
    <subcellularLocation>
        <location evidence="3">Endoplasmic reticulum membrane</location>
        <topology evidence="3">Peripheral membrane protein</topology>
    </subcellularLocation>
    <subcellularLocation>
        <location evidence="2">Microsome membrane</location>
        <topology evidence="2">Peripheral membrane protein</topology>
    </subcellularLocation>
</comment>
<evidence type="ECO:0000256" key="1">
    <source>
        <dbReference type="ARBA" id="ARBA00001971"/>
    </source>
</evidence>
<dbReference type="EMBL" id="LNIX01000008">
    <property type="protein sequence ID" value="OXA51325.1"/>
    <property type="molecule type" value="Genomic_DNA"/>
</dbReference>
<dbReference type="InterPro" id="IPR002401">
    <property type="entry name" value="Cyt_P450_E_grp-I"/>
</dbReference>
<comment type="caution">
    <text evidence="16">The sequence shown here is derived from an EMBL/GenBank/DDBJ whole genome shotgun (WGS) entry which is preliminary data.</text>
</comment>
<keyword evidence="15" id="KW-0812">Transmembrane</keyword>
<dbReference type="Gene3D" id="1.10.630.10">
    <property type="entry name" value="Cytochrome P450"/>
    <property type="match status" value="1"/>
</dbReference>
<feature type="binding site" description="axial binding residue" evidence="13">
    <location>
        <position position="453"/>
    </location>
    <ligand>
        <name>heme</name>
        <dbReference type="ChEBI" id="CHEBI:30413"/>
    </ligand>
    <ligandPart>
        <name>Fe</name>
        <dbReference type="ChEBI" id="CHEBI:18248"/>
    </ligandPart>
</feature>
<evidence type="ECO:0000256" key="5">
    <source>
        <dbReference type="ARBA" id="ARBA00022617"/>
    </source>
</evidence>
<dbReference type="Proteomes" id="UP000198287">
    <property type="component" value="Unassembled WGS sequence"/>
</dbReference>
<dbReference type="PRINTS" id="PR00385">
    <property type="entry name" value="P450"/>
</dbReference>
<feature type="transmembrane region" description="Helical" evidence="15">
    <location>
        <begin position="6"/>
        <end position="23"/>
    </location>
</feature>
<dbReference type="GO" id="GO:0016705">
    <property type="term" value="F:oxidoreductase activity, acting on paired donors, with incorporation or reduction of molecular oxygen"/>
    <property type="evidence" value="ECO:0007669"/>
    <property type="project" value="InterPro"/>
</dbReference>
<dbReference type="PRINTS" id="PR00463">
    <property type="entry name" value="EP450I"/>
</dbReference>
<dbReference type="OrthoDB" id="2789670at2759"/>
<evidence type="ECO:0000256" key="4">
    <source>
        <dbReference type="ARBA" id="ARBA00010617"/>
    </source>
</evidence>